<protein>
    <submittedName>
        <fullName evidence="1">Uncharacterized protein</fullName>
    </submittedName>
</protein>
<comment type="caution">
    <text evidence="1">The sequence shown here is derived from an EMBL/GenBank/DDBJ whole genome shotgun (WGS) entry which is preliminary data.</text>
</comment>
<evidence type="ECO:0000313" key="2">
    <source>
        <dbReference type="Proteomes" id="UP000240904"/>
    </source>
</evidence>
<dbReference type="AlphaFoldDB" id="A0A2T3MQP1"/>
<gene>
    <name evidence="1" type="ORF">C9I89_21700</name>
</gene>
<dbReference type="RefSeq" id="WP_107285420.1">
    <property type="nucleotide sequence ID" value="NZ_PYMC01000029.1"/>
</dbReference>
<dbReference type="Proteomes" id="UP000240904">
    <property type="component" value="Unassembled WGS sequence"/>
</dbReference>
<proteinExistence type="predicted"/>
<accession>A0A2T3MQP1</accession>
<keyword evidence="2" id="KW-1185">Reference proteome</keyword>
<dbReference type="OrthoDB" id="7060936at2"/>
<sequence length="153" mass="17242">MWGELHEEKEIVILLPELMAAGKGNRIFRELGAKLHYDVYNFPATSNEVWQSESILHIVLLKNGSEVDAQDDFDEIRANYLLATRPCSDQSVALSLIAKIVTGFEGVASYGGKPFSNDLVQADWDSCNDYLLKEWGEEPGSKSLRRMIEENYA</sequence>
<name>A0A2T3MQP1_9GAMM</name>
<dbReference type="EMBL" id="PYMC01000029">
    <property type="protein sequence ID" value="PSV99568.1"/>
    <property type="molecule type" value="Genomic_DNA"/>
</dbReference>
<organism evidence="1 2">
    <name type="scientific">Photobacterium lipolyticum</name>
    <dbReference type="NCBI Taxonomy" id="266810"/>
    <lineage>
        <taxon>Bacteria</taxon>
        <taxon>Pseudomonadati</taxon>
        <taxon>Pseudomonadota</taxon>
        <taxon>Gammaproteobacteria</taxon>
        <taxon>Vibrionales</taxon>
        <taxon>Vibrionaceae</taxon>
        <taxon>Photobacterium</taxon>
    </lineage>
</organism>
<evidence type="ECO:0000313" key="1">
    <source>
        <dbReference type="EMBL" id="PSV99568.1"/>
    </source>
</evidence>
<reference evidence="1 2" key="1">
    <citation type="submission" date="2018-03" db="EMBL/GenBank/DDBJ databases">
        <title>Whole genome sequencing of Histamine producing bacteria.</title>
        <authorList>
            <person name="Butler K."/>
        </authorList>
    </citation>
    <scope>NUCLEOTIDE SEQUENCE [LARGE SCALE GENOMIC DNA]</scope>
    <source>
        <strain evidence="1 2">DSM 16190</strain>
    </source>
</reference>